<dbReference type="Proteomes" id="UP000612585">
    <property type="component" value="Unassembled WGS sequence"/>
</dbReference>
<dbReference type="InterPro" id="IPR013736">
    <property type="entry name" value="Xaa-Pro_dipept_C"/>
</dbReference>
<dbReference type="AlphaFoldDB" id="A0A8J3Z8D6"/>
<comment type="caution">
    <text evidence="4">The sequence shown here is derived from an EMBL/GenBank/DDBJ whole genome shotgun (WGS) entry which is preliminary data.</text>
</comment>
<protein>
    <submittedName>
        <fullName evidence="4">X-Pro dipeptidyl-peptidase</fullName>
    </submittedName>
</protein>
<evidence type="ECO:0000259" key="3">
    <source>
        <dbReference type="SMART" id="SM00939"/>
    </source>
</evidence>
<evidence type="ECO:0000256" key="1">
    <source>
        <dbReference type="ARBA" id="ARBA00022801"/>
    </source>
</evidence>
<dbReference type="NCBIfam" id="TIGR00976">
    <property type="entry name" value="CocE_NonD"/>
    <property type="match status" value="1"/>
</dbReference>
<accession>A0A8J3Z8D6</accession>
<dbReference type="SUPFAM" id="SSF53474">
    <property type="entry name" value="alpha/beta-Hydrolases"/>
    <property type="match status" value="1"/>
</dbReference>
<name>A0A8J3Z8D6_9ACTN</name>
<dbReference type="RefSeq" id="WP_203998695.1">
    <property type="nucleotide sequence ID" value="NZ_BOPG01000034.1"/>
</dbReference>
<evidence type="ECO:0000256" key="2">
    <source>
        <dbReference type="SAM" id="MobiDB-lite"/>
    </source>
</evidence>
<dbReference type="InterPro" id="IPR005674">
    <property type="entry name" value="CocE/Ser_esterase"/>
</dbReference>
<dbReference type="PANTHER" id="PTHR43056:SF10">
    <property type="entry name" value="COCE_NOND FAMILY, PUTATIVE (AFU_ORTHOLOGUE AFUA_7G00600)-RELATED"/>
    <property type="match status" value="1"/>
</dbReference>
<dbReference type="InterPro" id="IPR000383">
    <property type="entry name" value="Xaa-Pro-like_dom"/>
</dbReference>
<evidence type="ECO:0000313" key="5">
    <source>
        <dbReference type="Proteomes" id="UP000612585"/>
    </source>
</evidence>
<dbReference type="InterPro" id="IPR008979">
    <property type="entry name" value="Galactose-bd-like_sf"/>
</dbReference>
<proteinExistence type="predicted"/>
<dbReference type="Gene3D" id="2.60.120.260">
    <property type="entry name" value="Galactose-binding domain-like"/>
    <property type="match status" value="1"/>
</dbReference>
<dbReference type="InterPro" id="IPR050585">
    <property type="entry name" value="Xaa-Pro_dipeptidyl-ppase/CocE"/>
</dbReference>
<gene>
    <name evidence="4" type="ORF">Vau01_057640</name>
</gene>
<evidence type="ECO:0000313" key="4">
    <source>
        <dbReference type="EMBL" id="GIJ58248.1"/>
    </source>
</evidence>
<feature type="domain" description="Xaa-Pro dipeptidyl-peptidase C-terminal" evidence="3">
    <location>
        <begin position="309"/>
        <end position="532"/>
    </location>
</feature>
<dbReference type="SMART" id="SM00939">
    <property type="entry name" value="PepX_C"/>
    <property type="match status" value="1"/>
</dbReference>
<dbReference type="InterPro" id="IPR029058">
    <property type="entry name" value="AB_hydrolase_fold"/>
</dbReference>
<organism evidence="4 5">
    <name type="scientific">Virgisporangium aurantiacum</name>
    <dbReference type="NCBI Taxonomy" id="175570"/>
    <lineage>
        <taxon>Bacteria</taxon>
        <taxon>Bacillati</taxon>
        <taxon>Actinomycetota</taxon>
        <taxon>Actinomycetes</taxon>
        <taxon>Micromonosporales</taxon>
        <taxon>Micromonosporaceae</taxon>
        <taxon>Virgisporangium</taxon>
    </lineage>
</organism>
<dbReference type="Gene3D" id="1.10.3020.10">
    <property type="entry name" value="alpha-amino acid ester hydrolase ( Helical cap domain)"/>
    <property type="match status" value="1"/>
</dbReference>
<keyword evidence="1" id="KW-0378">Hydrolase</keyword>
<dbReference type="GO" id="GO:0008239">
    <property type="term" value="F:dipeptidyl-peptidase activity"/>
    <property type="evidence" value="ECO:0007669"/>
    <property type="project" value="InterPro"/>
</dbReference>
<dbReference type="SUPFAM" id="SSF49785">
    <property type="entry name" value="Galactose-binding domain-like"/>
    <property type="match status" value="1"/>
</dbReference>
<reference evidence="4" key="1">
    <citation type="submission" date="2021-01" db="EMBL/GenBank/DDBJ databases">
        <title>Whole genome shotgun sequence of Virgisporangium aurantiacum NBRC 16421.</title>
        <authorList>
            <person name="Komaki H."/>
            <person name="Tamura T."/>
        </authorList>
    </citation>
    <scope>NUCLEOTIDE SEQUENCE</scope>
    <source>
        <strain evidence="4">NBRC 16421</strain>
    </source>
</reference>
<dbReference type="EMBL" id="BOPG01000034">
    <property type="protein sequence ID" value="GIJ58248.1"/>
    <property type="molecule type" value="Genomic_DNA"/>
</dbReference>
<sequence>MTLVSRAFATVAKLPALPKRPATKRRVTVHRGLSVRTRDGVILKTDVYEPVDPDAPVLLVRTPYGRGAPTNVIARTVAERGYRVVVQSCRGTADSGGTFEPMRNERDDGLDCVDWLKRQPWYRGAFAMFGPSYVGFTQWAVAADAGSDLKALCTTVTASSFRDPTYAGGGFSFDTVLTWSSILAAQRGPATAAVAELLRGQPKLKRGLHHPTLAEADAVAVGAAVPHFQEWLRETEADAPYWTERGHTHRVADVTTPILMIGGWYDIFLPWQLVDYATLRAAGRQPRLVIGPWHHGSTGLLFASVREALPFLDEHLRGGPPATGAPVRVFVGGTEEWRALDDWPPAHGVQEWFLTSDGGLAPTRGPGTGGRSFRYDPADPTPSVGGPRLMGTVAGIRDNRRLEARPDVLVYTSAPLAAPVEAVGPVRAVVRTTSSVPSFDVFVRVCDVHPDGRSVNICDGLTRVATADGVLEVDVELWPMAHVFGAGHRIRVQVSGGAHPRWSRNPGTGAALFEPGPMTAADREVLDGSKIVLPATLELHIDP</sequence>
<feature type="region of interest" description="Disordered" evidence="2">
    <location>
        <begin position="368"/>
        <end position="388"/>
    </location>
</feature>
<dbReference type="Pfam" id="PF08530">
    <property type="entry name" value="PepX_C"/>
    <property type="match status" value="1"/>
</dbReference>
<dbReference type="Pfam" id="PF02129">
    <property type="entry name" value="Peptidase_S15"/>
    <property type="match status" value="1"/>
</dbReference>
<dbReference type="PANTHER" id="PTHR43056">
    <property type="entry name" value="PEPTIDASE S9 PROLYL OLIGOPEPTIDASE"/>
    <property type="match status" value="1"/>
</dbReference>
<keyword evidence="5" id="KW-1185">Reference proteome</keyword>
<dbReference type="Gene3D" id="3.40.50.1820">
    <property type="entry name" value="alpha/beta hydrolase"/>
    <property type="match status" value="1"/>
</dbReference>